<dbReference type="InterPro" id="IPR027417">
    <property type="entry name" value="P-loop_NTPase"/>
</dbReference>
<evidence type="ECO:0000259" key="6">
    <source>
        <dbReference type="Pfam" id="PF01926"/>
    </source>
</evidence>
<keyword evidence="2" id="KW-0547">Nucleotide-binding</keyword>
<feature type="region of interest" description="Disordered" evidence="5">
    <location>
        <begin position="1"/>
        <end position="52"/>
    </location>
</feature>
<dbReference type="PANTHER" id="PTHR45709:SF2">
    <property type="entry name" value="LARGE SUBUNIT GTPASE 1 HOMOLOG"/>
    <property type="match status" value="1"/>
</dbReference>
<dbReference type="GO" id="GO:0005525">
    <property type="term" value="F:GTP binding"/>
    <property type="evidence" value="ECO:0007669"/>
    <property type="project" value="UniProtKB-KW"/>
</dbReference>
<feature type="region of interest" description="Disordered" evidence="5">
    <location>
        <begin position="642"/>
        <end position="674"/>
    </location>
</feature>
<feature type="compositionally biased region" description="Basic and acidic residues" evidence="5">
    <location>
        <begin position="642"/>
        <end position="651"/>
    </location>
</feature>
<dbReference type="PANTHER" id="PTHR45709">
    <property type="entry name" value="LARGE SUBUNIT GTPASE 1 HOMOLOG-RELATED"/>
    <property type="match status" value="1"/>
</dbReference>
<comment type="caution">
    <text evidence="7">The sequence shown here is derived from an EMBL/GenBank/DDBJ whole genome shotgun (WGS) entry which is preliminary data.</text>
</comment>
<protein>
    <submittedName>
        <fullName evidence="7">Ras GTPase, GNL1-like</fullName>
    </submittedName>
</protein>
<evidence type="ECO:0000313" key="7">
    <source>
        <dbReference type="EMBL" id="KAK1742978.1"/>
    </source>
</evidence>
<evidence type="ECO:0000313" key="8">
    <source>
        <dbReference type="Proteomes" id="UP001224775"/>
    </source>
</evidence>
<keyword evidence="3" id="KW-0378">Hydrolase</keyword>
<keyword evidence="4" id="KW-0342">GTP-binding</keyword>
<keyword evidence="1" id="KW-0963">Cytoplasm</keyword>
<dbReference type="EMBL" id="JATAAI010000010">
    <property type="protein sequence ID" value="KAK1742978.1"/>
    <property type="molecule type" value="Genomic_DNA"/>
</dbReference>
<dbReference type="AlphaFoldDB" id="A0AAD9DEQ7"/>
<dbReference type="InterPro" id="IPR043358">
    <property type="entry name" value="GNL1-like"/>
</dbReference>
<evidence type="ECO:0000256" key="3">
    <source>
        <dbReference type="ARBA" id="ARBA00022801"/>
    </source>
</evidence>
<keyword evidence="8" id="KW-1185">Reference proteome</keyword>
<evidence type="ECO:0000256" key="2">
    <source>
        <dbReference type="ARBA" id="ARBA00022741"/>
    </source>
</evidence>
<feature type="compositionally biased region" description="Acidic residues" evidence="5">
    <location>
        <begin position="320"/>
        <end position="337"/>
    </location>
</feature>
<reference evidence="7" key="1">
    <citation type="submission" date="2023-06" db="EMBL/GenBank/DDBJ databases">
        <title>Survivors Of The Sea: Transcriptome response of Skeletonema marinoi to long-term dormancy.</title>
        <authorList>
            <person name="Pinder M.I.M."/>
            <person name="Kourtchenko O."/>
            <person name="Robertson E.K."/>
            <person name="Larsson T."/>
            <person name="Maumus F."/>
            <person name="Osuna-Cruz C.M."/>
            <person name="Vancaester E."/>
            <person name="Stenow R."/>
            <person name="Vandepoele K."/>
            <person name="Ploug H."/>
            <person name="Bruchert V."/>
            <person name="Godhe A."/>
            <person name="Topel M."/>
        </authorList>
    </citation>
    <scope>NUCLEOTIDE SEQUENCE</scope>
    <source>
        <strain evidence="7">R05AC</strain>
    </source>
</reference>
<name>A0AAD9DEQ7_9STRA</name>
<feature type="domain" description="G" evidence="6">
    <location>
        <begin position="396"/>
        <end position="457"/>
    </location>
</feature>
<dbReference type="CDD" id="cd01857">
    <property type="entry name" value="HSR1_MMR1"/>
    <property type="match status" value="1"/>
</dbReference>
<dbReference type="Proteomes" id="UP001224775">
    <property type="component" value="Unassembled WGS sequence"/>
</dbReference>
<dbReference type="SUPFAM" id="SSF52540">
    <property type="entry name" value="P-loop containing nucleoside triphosphate hydrolases"/>
    <property type="match status" value="1"/>
</dbReference>
<sequence length="721" mass="79931">MPRNQGTSRKGKPKKEMRAAGFGKALQRSQVKRWTPKSNGASAHGQGMMGTGATSIGIEDPTEGTKKMKSVLEVDDLSDFLLQAQLANKDFESEREQFLEIDTVAREYVPAGGPQEATFTSASRIALYEDKEGGGVEENFAFQELSVPRRPAWTPGVTTAEELDQMENDTFLEWRRGVARREEQIAAMAFAKNGGGVAGASVTPYEKNLHVWRQLWRVLERSAVVLQIVDARNPLFYLSDDLRAYAMDELGKPMLMLVNKSDYLTEGQRRAWSEYFTKRGIDHLFFSAYDEQKKIDQAVAEAKKGMEVDELQQQQKIVSDDEEDSDADENDGGEEDEPSSKPQEAAAEMEPAQSLGDSIGVDRPLTREELIDTLDSFAKSHGCEPEEKFDNRIQYGMVGFPNVGKSSVINVLVGSSKAIHGGVRVAVAAQPGKTKHFQTLLLPDRSDMMLCDCPGLVFPSFVSSTADMIAAGVYPIAQMRDHWPVVSLICKRVPREVLNTHYGMHIPEPTKQELKEKGWTGKDLPPPTAEELLGTYCIVRSMLAAASGVPDYQRASRHVVKDYSEGKLLYCHSPPALKGDDSIMNGEEYQRETLTTAIKNTNNLKKKEKMEQAIEMAAAKKENMVDVEEDFDDFDAIFGDEIDRPTEGDKRGKSHKKIKQWGKKGRKLRNKDPYGCHSAPNDMLHSAAKEGSGVIINAGKYTRNGYTRANYAGAKSAAYGA</sequence>
<accession>A0AAD9DEQ7</accession>
<dbReference type="InterPro" id="IPR006073">
    <property type="entry name" value="GTP-bd"/>
</dbReference>
<dbReference type="GO" id="GO:0005829">
    <property type="term" value="C:cytosol"/>
    <property type="evidence" value="ECO:0007669"/>
    <property type="project" value="TreeGrafter"/>
</dbReference>
<dbReference type="Gene3D" id="3.40.50.300">
    <property type="entry name" value="P-loop containing nucleotide triphosphate hydrolases"/>
    <property type="match status" value="1"/>
</dbReference>
<dbReference type="GO" id="GO:0003924">
    <property type="term" value="F:GTPase activity"/>
    <property type="evidence" value="ECO:0007669"/>
    <property type="project" value="InterPro"/>
</dbReference>
<evidence type="ECO:0000256" key="4">
    <source>
        <dbReference type="ARBA" id="ARBA00023134"/>
    </source>
</evidence>
<feature type="compositionally biased region" description="Low complexity" evidence="5">
    <location>
        <begin position="340"/>
        <end position="353"/>
    </location>
</feature>
<proteinExistence type="predicted"/>
<feature type="compositionally biased region" description="Basic residues" evidence="5">
    <location>
        <begin position="652"/>
        <end position="669"/>
    </location>
</feature>
<evidence type="ECO:0000256" key="1">
    <source>
        <dbReference type="ARBA" id="ARBA00022490"/>
    </source>
</evidence>
<gene>
    <name evidence="7" type="ORF">QTG54_006575</name>
</gene>
<feature type="region of interest" description="Disordered" evidence="5">
    <location>
        <begin position="305"/>
        <end position="362"/>
    </location>
</feature>
<dbReference type="Pfam" id="PF01926">
    <property type="entry name" value="MMR_HSR1"/>
    <property type="match status" value="1"/>
</dbReference>
<organism evidence="7 8">
    <name type="scientific">Skeletonema marinoi</name>
    <dbReference type="NCBI Taxonomy" id="267567"/>
    <lineage>
        <taxon>Eukaryota</taxon>
        <taxon>Sar</taxon>
        <taxon>Stramenopiles</taxon>
        <taxon>Ochrophyta</taxon>
        <taxon>Bacillariophyta</taxon>
        <taxon>Coscinodiscophyceae</taxon>
        <taxon>Thalassiosirophycidae</taxon>
        <taxon>Thalassiosirales</taxon>
        <taxon>Skeletonemataceae</taxon>
        <taxon>Skeletonema</taxon>
        <taxon>Skeletonema marinoi-dohrnii complex</taxon>
    </lineage>
</organism>
<evidence type="ECO:0000256" key="5">
    <source>
        <dbReference type="SAM" id="MobiDB-lite"/>
    </source>
</evidence>